<feature type="region of interest" description="Disordered" evidence="1">
    <location>
        <begin position="32"/>
        <end position="57"/>
    </location>
</feature>
<dbReference type="Proteomes" id="UP001239994">
    <property type="component" value="Unassembled WGS sequence"/>
</dbReference>
<feature type="chain" id="PRO_5042216358" evidence="2">
    <location>
        <begin position="27"/>
        <end position="116"/>
    </location>
</feature>
<feature type="signal peptide" evidence="2">
    <location>
        <begin position="1"/>
        <end position="26"/>
    </location>
</feature>
<gene>
    <name evidence="3" type="ORF">P4O66_012943</name>
</gene>
<organism evidence="3 4">
    <name type="scientific">Electrophorus voltai</name>
    <dbReference type="NCBI Taxonomy" id="2609070"/>
    <lineage>
        <taxon>Eukaryota</taxon>
        <taxon>Metazoa</taxon>
        <taxon>Chordata</taxon>
        <taxon>Craniata</taxon>
        <taxon>Vertebrata</taxon>
        <taxon>Euteleostomi</taxon>
        <taxon>Actinopterygii</taxon>
        <taxon>Neopterygii</taxon>
        <taxon>Teleostei</taxon>
        <taxon>Ostariophysi</taxon>
        <taxon>Gymnotiformes</taxon>
        <taxon>Gymnotoidei</taxon>
        <taxon>Gymnotidae</taxon>
        <taxon>Electrophorus</taxon>
    </lineage>
</organism>
<keyword evidence="4" id="KW-1185">Reference proteome</keyword>
<evidence type="ECO:0000256" key="2">
    <source>
        <dbReference type="SAM" id="SignalP"/>
    </source>
</evidence>
<proteinExistence type="predicted"/>
<keyword evidence="2" id="KW-0732">Signal</keyword>
<evidence type="ECO:0000313" key="4">
    <source>
        <dbReference type="Proteomes" id="UP001239994"/>
    </source>
</evidence>
<evidence type="ECO:0000256" key="1">
    <source>
        <dbReference type="SAM" id="MobiDB-lite"/>
    </source>
</evidence>
<dbReference type="EMBL" id="JAROKS010000002">
    <property type="protein sequence ID" value="KAK1805892.1"/>
    <property type="molecule type" value="Genomic_DNA"/>
</dbReference>
<comment type="caution">
    <text evidence="3">The sequence shown here is derived from an EMBL/GenBank/DDBJ whole genome shotgun (WGS) entry which is preliminary data.</text>
</comment>
<name>A0AAD9E8L5_9TELE</name>
<dbReference type="AlphaFoldDB" id="A0AAD9E8L5"/>
<evidence type="ECO:0000313" key="3">
    <source>
        <dbReference type="EMBL" id="KAK1805892.1"/>
    </source>
</evidence>
<reference evidence="3" key="1">
    <citation type="submission" date="2023-03" db="EMBL/GenBank/DDBJ databases">
        <title>Electrophorus voltai genome.</title>
        <authorList>
            <person name="Bian C."/>
        </authorList>
    </citation>
    <scope>NUCLEOTIDE SEQUENCE</scope>
    <source>
        <strain evidence="3">CB-2022</strain>
        <tissue evidence="3">Muscle</tissue>
    </source>
</reference>
<accession>A0AAD9E8L5</accession>
<sequence>MGAWTLVRVVLGLAAVCGAAFRAVQGQADGGLQASRFSSQPEGEVQQRVRRRGQDSLRGEPGDCAVVYFKSDANCSMGKCRARREMRGGLPDSALRRQRGNHHSANLGLSVFLPPF</sequence>
<protein>
    <submittedName>
        <fullName evidence="3">Uncharacterized protein</fullName>
    </submittedName>
</protein>